<dbReference type="SMART" id="SM01260">
    <property type="entry name" value="LANC_like"/>
    <property type="match status" value="1"/>
</dbReference>
<dbReference type="InterPro" id="IPR007822">
    <property type="entry name" value="LANC-like"/>
</dbReference>
<dbReference type="PANTHER" id="PTHR12736">
    <property type="entry name" value="LANC-LIKE PROTEIN"/>
    <property type="match status" value="1"/>
</dbReference>
<name>A0A1H8ILC1_9BACL</name>
<evidence type="ECO:0000256" key="1">
    <source>
        <dbReference type="PIRSR" id="PIRSR607822-1"/>
    </source>
</evidence>
<dbReference type="Pfam" id="PF05147">
    <property type="entry name" value="LANC_like"/>
    <property type="match status" value="1"/>
</dbReference>
<evidence type="ECO:0000313" key="6">
    <source>
        <dbReference type="Proteomes" id="UP000683429"/>
    </source>
</evidence>
<dbReference type="STRING" id="1333845.SAMN04487895_102237"/>
<dbReference type="PANTHER" id="PTHR12736:SF7">
    <property type="entry name" value="LANC-LIKE PROTEIN 3"/>
    <property type="match status" value="1"/>
</dbReference>
<feature type="binding site" evidence="1">
    <location>
        <position position="962"/>
    </location>
    <ligand>
        <name>Zn(2+)</name>
        <dbReference type="ChEBI" id="CHEBI:29105"/>
    </ligand>
</feature>
<dbReference type="SUPFAM" id="SSF158745">
    <property type="entry name" value="LanC-like"/>
    <property type="match status" value="1"/>
</dbReference>
<dbReference type="GO" id="GO:0031179">
    <property type="term" value="P:peptide modification"/>
    <property type="evidence" value="ECO:0007669"/>
    <property type="project" value="InterPro"/>
</dbReference>
<keyword evidence="6" id="KW-1185">Reference proteome</keyword>
<dbReference type="EMBL" id="FODH01000002">
    <property type="protein sequence ID" value="SEN69231.1"/>
    <property type="molecule type" value="Genomic_DNA"/>
</dbReference>
<dbReference type="PRINTS" id="PR01950">
    <property type="entry name" value="LANCSUPER"/>
</dbReference>
<dbReference type="EMBL" id="CP076607">
    <property type="protein sequence ID" value="QWU16001.1"/>
    <property type="molecule type" value="Genomic_DNA"/>
</dbReference>
<keyword evidence="1" id="KW-0479">Metal-binding</keyword>
<proteinExistence type="predicted"/>
<dbReference type="InterPro" id="IPR025410">
    <property type="entry name" value="Lant_dehyd"/>
</dbReference>
<keyword evidence="1" id="KW-0862">Zinc</keyword>
<dbReference type="OrthoDB" id="9148343at2"/>
<dbReference type="NCBIfam" id="TIGR03897">
    <property type="entry name" value="lanti_2_LanM"/>
    <property type="match status" value="1"/>
</dbReference>
<reference evidence="3 6" key="2">
    <citation type="submission" date="2021-06" db="EMBL/GenBank/DDBJ databases">
        <title>Whole genome sequence of Paenibacillus sophorae DSM23020 for comparative genomics.</title>
        <authorList>
            <person name="Kim M.-J."/>
            <person name="Lee G."/>
            <person name="Shin J.-H."/>
        </authorList>
    </citation>
    <scope>NUCLEOTIDE SEQUENCE [LARGE SCALE GENOMIC DNA]</scope>
    <source>
        <strain evidence="3 6">DSM 23020</strain>
    </source>
</reference>
<dbReference type="PIRSF" id="PIRSF037228">
    <property type="entry name" value="Lant_mod_RumM"/>
    <property type="match status" value="1"/>
</dbReference>
<protein>
    <submittedName>
        <fullName evidence="4">Type 2 lantibiotic biosynthesis protein LanM</fullName>
    </submittedName>
    <submittedName>
        <fullName evidence="3">Type 2 lantipeptide synthetase LanM family protein</fullName>
    </submittedName>
</protein>
<accession>A0A1H8ILC1</accession>
<dbReference type="Gene3D" id="1.50.10.10">
    <property type="match status" value="1"/>
</dbReference>
<dbReference type="InterPro" id="IPR017146">
    <property type="entry name" value="Lanti_2_LanM"/>
</dbReference>
<feature type="binding site" evidence="1">
    <location>
        <position position="963"/>
    </location>
    <ligand>
        <name>Zn(2+)</name>
        <dbReference type="ChEBI" id="CHEBI:29105"/>
    </ligand>
</feature>
<dbReference type="Proteomes" id="UP000198809">
    <property type="component" value="Unassembled WGS sequence"/>
</dbReference>
<dbReference type="CDD" id="cd04792">
    <property type="entry name" value="LanM-like"/>
    <property type="match status" value="1"/>
</dbReference>
<evidence type="ECO:0000313" key="4">
    <source>
        <dbReference type="EMBL" id="SEN69231.1"/>
    </source>
</evidence>
<evidence type="ECO:0000313" key="5">
    <source>
        <dbReference type="Proteomes" id="UP000198809"/>
    </source>
</evidence>
<feature type="binding site" evidence="1">
    <location>
        <position position="916"/>
    </location>
    <ligand>
        <name>Zn(2+)</name>
        <dbReference type="ChEBI" id="CHEBI:29105"/>
    </ligand>
</feature>
<dbReference type="GO" id="GO:0005886">
    <property type="term" value="C:plasma membrane"/>
    <property type="evidence" value="ECO:0007669"/>
    <property type="project" value="TreeGrafter"/>
</dbReference>
<dbReference type="RefSeq" id="WP_051499767.1">
    <property type="nucleotide sequence ID" value="NZ_CP076607.1"/>
</dbReference>
<evidence type="ECO:0000313" key="3">
    <source>
        <dbReference type="EMBL" id="QWU16001.1"/>
    </source>
</evidence>
<dbReference type="AlphaFoldDB" id="A0A1H8ILC1"/>
<dbReference type="Proteomes" id="UP000683429">
    <property type="component" value="Chromosome"/>
</dbReference>
<dbReference type="InterPro" id="IPR012341">
    <property type="entry name" value="6hp_glycosidase-like_sf"/>
</dbReference>
<dbReference type="Pfam" id="PF13575">
    <property type="entry name" value="DUF4135"/>
    <property type="match status" value="1"/>
</dbReference>
<organism evidence="4 5">
    <name type="scientific">Paenibacillus sophorae</name>
    <dbReference type="NCBI Taxonomy" id="1333845"/>
    <lineage>
        <taxon>Bacteria</taxon>
        <taxon>Bacillati</taxon>
        <taxon>Bacillota</taxon>
        <taxon>Bacilli</taxon>
        <taxon>Bacillales</taxon>
        <taxon>Paenibacillaceae</taxon>
        <taxon>Paenibacillus</taxon>
    </lineage>
</organism>
<reference evidence="4 5" key="1">
    <citation type="submission" date="2016-10" db="EMBL/GenBank/DDBJ databases">
        <authorList>
            <person name="de Groot N.N."/>
        </authorList>
    </citation>
    <scope>NUCLEOTIDE SEQUENCE [LARGE SCALE GENOMIC DNA]</scope>
    <source>
        <strain evidence="4 5">CGMCC 1.10238</strain>
    </source>
</reference>
<sequence length="1047" mass="119064">MNNKYYVYSERELVTDAASNAEVQEKTSYWRTLFNDDQDWLNKSISIFTNDDVESIAKSSLSASIELNTSSSYDHDHWLNIKYLFFATYSESGFTTDNTIQNPLFFDTLLMRFAYVADLELASHKLALPASIKDKTLYHLKKTLLEIGYQTLILELNVLRVQEQLTGGSPEERYHSFNRLFLNDISYIHSFFDEYPVLLRLMCTKTAYWVQNVAELLHRLSNDAEQISQQFGVSGDIIDLDLGLGDSHDKGKMVAIITFANGRVVYKPRSHEVDIKFQQILSWVNLRQPPRKLATYTILNCGTYGWSNFVVYRECDQLEQLNDYYIRLGQILAILYSIDAVDFHHENIIACKDHPILIDLESIFHQSKQNEVSMDTAISKARYILTRSVNSTGILPFNSYYEKKDSNRVLDLSGLSGKEAQEAPFKAYQIKQSFRDDMHLAKDSFQIQEAQNVPKLNGEPVEILEYLNFIVDGFRQVYQLIQTNKTSYLALLTIFETCPVRTIIRPTAVYAQLLQRSYHPDFLRDAVDREVFLCRLEKFINEDTNYDVARSELLDLLNGDIPYFLSSPATTHLEAANQTFVAEYFEKAALTRVREKIDSLSDTDLGEQLHVIRMSILASFNAKHHKDTLILSKETGNISLEAVTVTDILNCSKRVGEYVLDQRITAEGSEDISWISTMIKGIDEVSWTISPVNLDFYNGVAGIGFYLSYLGKIFPEHNVFQEVTIRCVNTVIDSLNELQKQDMDWTPYMEVGGFTGISSYLYFLQHASVNLHRPEWFQAVLQFLPLLEELIEKDEQFDVTSGSAGALMVFLSLYEQQQEKELLVLAERCVQHLQRNATAMSTGIAWRDPYHQKFYTGFAHGSSGILAALAKFNKVMDAGSIKRTIHEGLLFERSMYVSKEKNWKSIGRDQLSVAWCHGAPGILLSRHILQESGYHDNDLESEIDAGLETTIKLGLDNNRSFCHGDFGQLEILSNFSSQSSDIQAVTSDLSGRLFEYYNKHGMTGGVSRGVEAVGLMLGWSGVGFGLLQQALPGNLPQILHLSPPVRS</sequence>
<feature type="domain" description="Lantibiotic biosynthesis protein dehydration" evidence="2">
    <location>
        <begin position="195"/>
        <end position="566"/>
    </location>
</feature>
<gene>
    <name evidence="3" type="ORF">KP014_01585</name>
    <name evidence="4" type="ORF">SAMN04487895_102237</name>
</gene>
<dbReference type="GO" id="GO:0046872">
    <property type="term" value="F:metal ion binding"/>
    <property type="evidence" value="ECO:0007669"/>
    <property type="project" value="UniProtKB-KW"/>
</dbReference>
<evidence type="ECO:0000259" key="2">
    <source>
        <dbReference type="Pfam" id="PF13575"/>
    </source>
</evidence>
<dbReference type="GO" id="GO:0005975">
    <property type="term" value="P:carbohydrate metabolic process"/>
    <property type="evidence" value="ECO:0007669"/>
    <property type="project" value="InterPro"/>
</dbReference>